<dbReference type="EMBL" id="DSLA01000037">
    <property type="protein sequence ID" value="HEH35013.1"/>
    <property type="molecule type" value="Genomic_DNA"/>
</dbReference>
<feature type="domain" description="Ferrous iron transporter FeoA-like" evidence="2">
    <location>
        <begin position="2"/>
        <end position="69"/>
    </location>
</feature>
<gene>
    <name evidence="3" type="ORF">ENP88_02425</name>
</gene>
<organism evidence="3">
    <name type="scientific">Archaeoglobus fulgidus</name>
    <dbReference type="NCBI Taxonomy" id="2234"/>
    <lineage>
        <taxon>Archaea</taxon>
        <taxon>Methanobacteriati</taxon>
        <taxon>Methanobacteriota</taxon>
        <taxon>Archaeoglobi</taxon>
        <taxon>Archaeoglobales</taxon>
        <taxon>Archaeoglobaceae</taxon>
        <taxon>Archaeoglobus</taxon>
    </lineage>
</organism>
<dbReference type="GO" id="GO:0046914">
    <property type="term" value="F:transition metal ion binding"/>
    <property type="evidence" value="ECO:0007669"/>
    <property type="project" value="InterPro"/>
</dbReference>
<dbReference type="SMART" id="SM00899">
    <property type="entry name" value="FeoA"/>
    <property type="match status" value="1"/>
</dbReference>
<dbReference type="InterPro" id="IPR038157">
    <property type="entry name" value="FeoA_core_dom"/>
</dbReference>
<dbReference type="Pfam" id="PF04023">
    <property type="entry name" value="FeoA"/>
    <property type="match status" value="1"/>
</dbReference>
<dbReference type="PANTHER" id="PTHR43151:SF1">
    <property type="entry name" value="SSR2333 PROTEIN"/>
    <property type="match status" value="1"/>
</dbReference>
<evidence type="ECO:0000313" key="3">
    <source>
        <dbReference type="EMBL" id="HEH35013.1"/>
    </source>
</evidence>
<proteinExistence type="predicted"/>
<accession>A0A7J2THE3</accession>
<sequence length="72" mass="7655">MITLETAVGKVKIVEIQGGKGFVKRLFDLGLFPGQVVEVISRGPPVVLRVNDTEIAVGRGVARKIVVEAVNA</sequence>
<protein>
    <submittedName>
        <fullName evidence="3">Ferrous iron transport protein A</fullName>
    </submittedName>
</protein>
<evidence type="ECO:0000259" key="2">
    <source>
        <dbReference type="SMART" id="SM00899"/>
    </source>
</evidence>
<dbReference type="InterPro" id="IPR053184">
    <property type="entry name" value="FeoA-like"/>
</dbReference>
<comment type="caution">
    <text evidence="3">The sequence shown here is derived from an EMBL/GenBank/DDBJ whole genome shotgun (WGS) entry which is preliminary data.</text>
</comment>
<name>A0A7J2THE3_ARCFL</name>
<dbReference type="InterPro" id="IPR007167">
    <property type="entry name" value="Fe-transptr_FeoA-like"/>
</dbReference>
<dbReference type="Gene3D" id="2.30.30.90">
    <property type="match status" value="1"/>
</dbReference>
<dbReference type="SUPFAM" id="SSF50037">
    <property type="entry name" value="C-terminal domain of transcriptional repressors"/>
    <property type="match status" value="1"/>
</dbReference>
<reference evidence="3" key="1">
    <citation type="journal article" date="2020" name="mSystems">
        <title>Genome- and Community-Level Interaction Insights into Carbon Utilization and Element Cycling Functions of Hydrothermarchaeota in Hydrothermal Sediment.</title>
        <authorList>
            <person name="Zhou Z."/>
            <person name="Liu Y."/>
            <person name="Xu W."/>
            <person name="Pan J."/>
            <person name="Luo Z.H."/>
            <person name="Li M."/>
        </authorList>
    </citation>
    <scope>NUCLEOTIDE SEQUENCE [LARGE SCALE GENOMIC DNA]</scope>
    <source>
        <strain evidence="3">SpSt-26</strain>
    </source>
</reference>
<dbReference type="PANTHER" id="PTHR43151">
    <property type="entry name" value="FEOA FAMILY PROTEIN"/>
    <property type="match status" value="1"/>
</dbReference>
<keyword evidence="1" id="KW-0408">Iron</keyword>
<dbReference type="InterPro" id="IPR008988">
    <property type="entry name" value="Transcriptional_repressor_C"/>
</dbReference>
<evidence type="ECO:0000256" key="1">
    <source>
        <dbReference type="ARBA" id="ARBA00023004"/>
    </source>
</evidence>
<dbReference type="AlphaFoldDB" id="A0A7J2THE3"/>